<evidence type="ECO:0000313" key="2">
    <source>
        <dbReference type="Proteomes" id="UP000799777"/>
    </source>
</evidence>
<accession>A0A9P4HAX3</accession>
<keyword evidence="2" id="KW-1185">Reference proteome</keyword>
<sequence>MASGSAPFGVQTILGAPAAGPVGGLSSLAFLTEQQLTHFVGTSAVEIVNAWREVDRGRDPRDGSVVIQRAVEWLQVAPRTIAIPDLTNTKRSSEAYFIVWAQTAKGRAEIESWNRMLPGLTYKRTFSRFETQRFVRELLTKGTKLNKRVRCEQSWDFEVIEMMALVMLRSPTRTFSKEMLRREIFQLFKRMKTGDFVQQVASAMDSIFHNEDVRFDISFLVVKHTSMGWPIYHLGPGQENTILEARLYDHVIEKLDVPYKPANSTIHKECPLSFLPNELKVRILCKLFRLGTDIHVILEPTRQVLRPPFKYNFVVFGPEDDPSSALPDTRCSRQPGPIENFFAITEANAELRALALQVFYNENKFVLGPFASIAGETDINLYHLGHWK</sequence>
<dbReference type="Proteomes" id="UP000799777">
    <property type="component" value="Unassembled WGS sequence"/>
</dbReference>
<name>A0A9P4HAX3_9PLEO</name>
<dbReference type="EMBL" id="ML978182">
    <property type="protein sequence ID" value="KAF2031298.1"/>
    <property type="molecule type" value="Genomic_DNA"/>
</dbReference>
<gene>
    <name evidence="1" type="ORF">EK21DRAFT_111122</name>
</gene>
<reference evidence="1" key="1">
    <citation type="journal article" date="2020" name="Stud. Mycol.">
        <title>101 Dothideomycetes genomes: a test case for predicting lifestyles and emergence of pathogens.</title>
        <authorList>
            <person name="Haridas S."/>
            <person name="Albert R."/>
            <person name="Binder M."/>
            <person name="Bloem J."/>
            <person name="Labutti K."/>
            <person name="Salamov A."/>
            <person name="Andreopoulos B."/>
            <person name="Baker S."/>
            <person name="Barry K."/>
            <person name="Bills G."/>
            <person name="Bluhm B."/>
            <person name="Cannon C."/>
            <person name="Castanera R."/>
            <person name="Culley D."/>
            <person name="Daum C."/>
            <person name="Ezra D."/>
            <person name="Gonzalez J."/>
            <person name="Henrissat B."/>
            <person name="Kuo A."/>
            <person name="Liang C."/>
            <person name="Lipzen A."/>
            <person name="Lutzoni F."/>
            <person name="Magnuson J."/>
            <person name="Mondo S."/>
            <person name="Nolan M."/>
            <person name="Ohm R."/>
            <person name="Pangilinan J."/>
            <person name="Park H.-J."/>
            <person name="Ramirez L."/>
            <person name="Alfaro M."/>
            <person name="Sun H."/>
            <person name="Tritt A."/>
            <person name="Yoshinaga Y."/>
            <person name="Zwiers L.-H."/>
            <person name="Turgeon B."/>
            <person name="Goodwin S."/>
            <person name="Spatafora J."/>
            <person name="Crous P."/>
            <person name="Grigoriev I."/>
        </authorList>
    </citation>
    <scope>NUCLEOTIDE SEQUENCE</scope>
    <source>
        <strain evidence="1">CBS 110217</strain>
    </source>
</reference>
<organism evidence="1 2">
    <name type="scientific">Setomelanomma holmii</name>
    <dbReference type="NCBI Taxonomy" id="210430"/>
    <lineage>
        <taxon>Eukaryota</taxon>
        <taxon>Fungi</taxon>
        <taxon>Dikarya</taxon>
        <taxon>Ascomycota</taxon>
        <taxon>Pezizomycotina</taxon>
        <taxon>Dothideomycetes</taxon>
        <taxon>Pleosporomycetidae</taxon>
        <taxon>Pleosporales</taxon>
        <taxon>Pleosporineae</taxon>
        <taxon>Phaeosphaeriaceae</taxon>
        <taxon>Setomelanomma</taxon>
    </lineage>
</organism>
<evidence type="ECO:0000313" key="1">
    <source>
        <dbReference type="EMBL" id="KAF2031298.1"/>
    </source>
</evidence>
<comment type="caution">
    <text evidence="1">The sequence shown here is derived from an EMBL/GenBank/DDBJ whole genome shotgun (WGS) entry which is preliminary data.</text>
</comment>
<dbReference type="AlphaFoldDB" id="A0A9P4HAX3"/>
<protein>
    <submittedName>
        <fullName evidence="1">Uncharacterized protein</fullName>
    </submittedName>
</protein>
<dbReference type="OrthoDB" id="3663214at2759"/>
<proteinExistence type="predicted"/>